<dbReference type="RefSeq" id="WP_078317243.1">
    <property type="nucleotide sequence ID" value="NZ_MUYV01000002.1"/>
</dbReference>
<feature type="binding site" evidence="15">
    <location>
        <position position="107"/>
    </location>
    <ligand>
        <name>5-phospho-alpha-D-ribose 1-diphosphate</name>
        <dbReference type="ChEBI" id="CHEBI:58017"/>
    </ligand>
</feature>
<keyword evidence="7 15" id="KW-0547">Nucleotide-binding</keyword>
<keyword evidence="5 15" id="KW-0328">Glycosyltransferase</keyword>
<proteinExistence type="inferred from homology"/>
<evidence type="ECO:0000256" key="14">
    <source>
        <dbReference type="ARBA" id="ARBA00079807"/>
    </source>
</evidence>
<dbReference type="InterPro" id="IPR029057">
    <property type="entry name" value="PRTase-like"/>
</dbReference>
<dbReference type="GO" id="GO:0044206">
    <property type="term" value="P:UMP salvage"/>
    <property type="evidence" value="ECO:0007669"/>
    <property type="project" value="UniProtKB-UniRule"/>
</dbReference>
<dbReference type="FunFam" id="3.40.50.2020:FF:000003">
    <property type="entry name" value="Uracil phosphoribosyltransferase"/>
    <property type="match status" value="1"/>
</dbReference>
<evidence type="ECO:0000256" key="15">
    <source>
        <dbReference type="HAMAP-Rule" id="MF_01218"/>
    </source>
</evidence>
<dbReference type="InterPro" id="IPR050054">
    <property type="entry name" value="UPRTase/APRTase"/>
</dbReference>
<name>A0A1T0CUS6_9GAMM</name>
<feature type="binding site" evidence="15">
    <location>
        <begin position="202"/>
        <end position="204"/>
    </location>
    <ligand>
        <name>uracil</name>
        <dbReference type="ChEBI" id="CHEBI:17568"/>
    </ligand>
</feature>
<keyword evidence="18" id="KW-1185">Reference proteome</keyword>
<evidence type="ECO:0000256" key="12">
    <source>
        <dbReference type="ARBA" id="ARBA00056901"/>
    </source>
</evidence>
<evidence type="ECO:0000256" key="11">
    <source>
        <dbReference type="ARBA" id="ARBA00052919"/>
    </source>
</evidence>
<comment type="function">
    <text evidence="12 15">Catalyzes the conversion of uracil and 5-phospho-alpha-D-ribose 1-diphosphate (PRPP) to UMP and diphosphate.</text>
</comment>
<evidence type="ECO:0000259" key="16">
    <source>
        <dbReference type="Pfam" id="PF14681"/>
    </source>
</evidence>
<dbReference type="PANTHER" id="PTHR32315">
    <property type="entry name" value="ADENINE PHOSPHORIBOSYLTRANSFERASE"/>
    <property type="match status" value="1"/>
</dbReference>
<evidence type="ECO:0000256" key="3">
    <source>
        <dbReference type="ARBA" id="ARBA00011894"/>
    </source>
</evidence>
<dbReference type="GO" id="GO:0005737">
    <property type="term" value="C:cytoplasm"/>
    <property type="evidence" value="ECO:0007669"/>
    <property type="project" value="UniProtKB-ARBA"/>
</dbReference>
<dbReference type="GO" id="GO:0005525">
    <property type="term" value="F:GTP binding"/>
    <property type="evidence" value="ECO:0007669"/>
    <property type="project" value="UniProtKB-KW"/>
</dbReference>
<dbReference type="GO" id="GO:0004845">
    <property type="term" value="F:uracil phosphoribosyltransferase activity"/>
    <property type="evidence" value="ECO:0007669"/>
    <property type="project" value="UniProtKB-UniRule"/>
</dbReference>
<evidence type="ECO:0000313" key="18">
    <source>
        <dbReference type="Proteomes" id="UP000190683"/>
    </source>
</evidence>
<dbReference type="SUPFAM" id="SSF53271">
    <property type="entry name" value="PRTase-like"/>
    <property type="match status" value="1"/>
</dbReference>
<feature type="binding site" evidence="15">
    <location>
        <position position="82"/>
    </location>
    <ligand>
        <name>5-phospho-alpha-D-ribose 1-diphosphate</name>
        <dbReference type="ChEBI" id="CHEBI:58017"/>
    </ligand>
</feature>
<evidence type="ECO:0000256" key="10">
    <source>
        <dbReference type="ARBA" id="ARBA00031082"/>
    </source>
</evidence>
<evidence type="ECO:0000256" key="4">
    <source>
        <dbReference type="ARBA" id="ARBA00022533"/>
    </source>
</evidence>
<dbReference type="InterPro" id="IPR005765">
    <property type="entry name" value="UPRT"/>
</dbReference>
<dbReference type="InterPro" id="IPR034332">
    <property type="entry name" value="Upp_B"/>
</dbReference>
<dbReference type="STRING" id="573983.B0681_02840"/>
<evidence type="ECO:0000256" key="7">
    <source>
        <dbReference type="ARBA" id="ARBA00022741"/>
    </source>
</evidence>
<comment type="catalytic activity">
    <reaction evidence="11 15">
        <text>UMP + diphosphate = 5-phospho-alpha-D-ribose 1-diphosphate + uracil</text>
        <dbReference type="Rhea" id="RHEA:13017"/>
        <dbReference type="ChEBI" id="CHEBI:17568"/>
        <dbReference type="ChEBI" id="CHEBI:33019"/>
        <dbReference type="ChEBI" id="CHEBI:57865"/>
        <dbReference type="ChEBI" id="CHEBI:58017"/>
        <dbReference type="EC" id="2.4.2.9"/>
    </reaction>
</comment>
<feature type="binding site" evidence="15">
    <location>
        <position position="203"/>
    </location>
    <ligand>
        <name>5-phospho-alpha-D-ribose 1-diphosphate</name>
        <dbReference type="ChEBI" id="CHEBI:58017"/>
    </ligand>
</feature>
<dbReference type="AlphaFoldDB" id="A0A1T0CUS6"/>
<dbReference type="Proteomes" id="UP000190683">
    <property type="component" value="Unassembled WGS sequence"/>
</dbReference>
<reference evidence="17 18" key="1">
    <citation type="submission" date="2017-02" db="EMBL/GenBank/DDBJ databases">
        <title>Draft genome sequence of Moraxella porci CCUG 54912T type strain.</title>
        <authorList>
            <person name="Salva-Serra F."/>
            <person name="Engstrom-Jakobsson H."/>
            <person name="Thorell K."/>
            <person name="Jaen-Luchoro D."/>
            <person name="Gonzales-Siles L."/>
            <person name="Karlsson R."/>
            <person name="Yazdan S."/>
            <person name="Boulund F."/>
            <person name="Johnning A."/>
            <person name="Engstrand L."/>
            <person name="Kristiansson E."/>
            <person name="Moore E."/>
        </authorList>
    </citation>
    <scope>NUCLEOTIDE SEQUENCE [LARGE SCALE GENOMIC DNA]</scope>
    <source>
        <strain evidence="17 18">CCUG 54912</strain>
    </source>
</reference>
<dbReference type="NCBIfam" id="NF001097">
    <property type="entry name" value="PRK00129.1"/>
    <property type="match status" value="1"/>
</dbReference>
<protein>
    <recommendedName>
        <fullName evidence="13 15">Uracil phosphoribosyltransferase</fullName>
        <ecNumber evidence="3 15">2.4.2.9</ecNumber>
    </recommendedName>
    <alternativeName>
        <fullName evidence="10 15">UMP pyrophosphorylase</fullName>
    </alternativeName>
    <alternativeName>
        <fullName evidence="14 15">UPRTase</fullName>
    </alternativeName>
</protein>
<dbReference type="Pfam" id="PF14681">
    <property type="entry name" value="UPRTase"/>
    <property type="match status" value="1"/>
</dbReference>
<accession>A0A1T0CUS6</accession>
<evidence type="ECO:0000256" key="8">
    <source>
        <dbReference type="ARBA" id="ARBA00022842"/>
    </source>
</evidence>
<keyword evidence="8 15" id="KW-0460">Magnesium</keyword>
<keyword evidence="4 15" id="KW-0021">Allosteric enzyme</keyword>
<comment type="cofactor">
    <cofactor evidence="15">
        <name>Mg(2+)</name>
        <dbReference type="ChEBI" id="CHEBI:18420"/>
    </cofactor>
    <text evidence="15">Binds 1 Mg(2+) ion per subunit. The magnesium is bound as Mg-PRPP.</text>
</comment>
<evidence type="ECO:0000256" key="1">
    <source>
        <dbReference type="ARBA" id="ARBA00005180"/>
    </source>
</evidence>
<keyword evidence="6 15" id="KW-0808">Transferase</keyword>
<dbReference type="UniPathway" id="UPA00574">
    <property type="reaction ID" value="UER00636"/>
</dbReference>
<comment type="pathway">
    <text evidence="1 15">Pyrimidine metabolism; UMP biosynthesis via salvage pathway; UMP from uracil: step 1/1.</text>
</comment>
<comment type="similarity">
    <text evidence="2 15">Belongs to the UPRTase family.</text>
</comment>
<dbReference type="Gene3D" id="3.40.50.2020">
    <property type="match status" value="1"/>
</dbReference>
<dbReference type="PANTHER" id="PTHR32315:SF4">
    <property type="entry name" value="URACIL PHOSPHORIBOSYLTRANSFERASE, CHLOROPLASTIC"/>
    <property type="match status" value="1"/>
</dbReference>
<comment type="caution">
    <text evidence="17">The sequence shown here is derived from an EMBL/GenBank/DDBJ whole genome shotgun (WGS) entry which is preliminary data.</text>
</comment>
<comment type="activity regulation">
    <text evidence="15">Allosterically activated by GTP.</text>
</comment>
<dbReference type="CDD" id="cd06223">
    <property type="entry name" value="PRTases_typeI"/>
    <property type="match status" value="1"/>
</dbReference>
<evidence type="ECO:0000256" key="13">
    <source>
        <dbReference type="ARBA" id="ARBA00072146"/>
    </source>
</evidence>
<dbReference type="GO" id="GO:0000287">
    <property type="term" value="F:magnesium ion binding"/>
    <property type="evidence" value="ECO:0007669"/>
    <property type="project" value="UniProtKB-UniRule"/>
</dbReference>
<evidence type="ECO:0000256" key="6">
    <source>
        <dbReference type="ARBA" id="ARBA00022679"/>
    </source>
</evidence>
<evidence type="ECO:0000256" key="2">
    <source>
        <dbReference type="ARBA" id="ARBA00009516"/>
    </source>
</evidence>
<dbReference type="InterPro" id="IPR000836">
    <property type="entry name" value="PRTase_dom"/>
</dbReference>
<evidence type="ECO:0000313" key="17">
    <source>
        <dbReference type="EMBL" id="OOS26093.1"/>
    </source>
</evidence>
<dbReference type="EMBL" id="MUYV01000002">
    <property type="protein sequence ID" value="OOS26093.1"/>
    <property type="molecule type" value="Genomic_DNA"/>
</dbReference>
<evidence type="ECO:0000256" key="9">
    <source>
        <dbReference type="ARBA" id="ARBA00023134"/>
    </source>
</evidence>
<dbReference type="NCBIfam" id="TIGR01091">
    <property type="entry name" value="upp"/>
    <property type="match status" value="1"/>
</dbReference>
<sequence length="214" mass="23564">MTTSLNIQVIDHPLVRHKLSLMREKDTSTYKFRTLTNELGRLMAYEASRDFEIETFTMQGWCGEITGEQIKGKTVTVVPILRAGLGMLDGVLDLLPTAKISVVGLQRDEETLEPVPFFEKFVNDIDRRPALILDPMLATGGSMVATIDMLKKHGCTNIKALVLVAAPEGVRLVNEAHPDVKIYTAALDSHLNEDGYIIPGLGDAGDKIFGTKQL</sequence>
<gene>
    <name evidence="15" type="primary">upp</name>
    <name evidence="17" type="ORF">B0681_02840</name>
</gene>
<feature type="domain" description="Phosphoribosyltransferase" evidence="16">
    <location>
        <begin position="9"/>
        <end position="211"/>
    </location>
</feature>
<dbReference type="HAMAP" id="MF_01218_B">
    <property type="entry name" value="Upp_B"/>
    <property type="match status" value="1"/>
</dbReference>
<feature type="binding site" evidence="15">
    <location>
        <position position="197"/>
    </location>
    <ligand>
        <name>uracil</name>
        <dbReference type="ChEBI" id="CHEBI:17568"/>
    </ligand>
</feature>
<evidence type="ECO:0000256" key="5">
    <source>
        <dbReference type="ARBA" id="ARBA00022676"/>
    </source>
</evidence>
<keyword evidence="9 15" id="KW-0342">GTP-binding</keyword>
<dbReference type="GO" id="GO:0006223">
    <property type="term" value="P:uracil salvage"/>
    <property type="evidence" value="ECO:0007669"/>
    <property type="project" value="InterPro"/>
</dbReference>
<feature type="binding site" evidence="15">
    <location>
        <begin position="134"/>
        <end position="142"/>
    </location>
    <ligand>
        <name>5-phospho-alpha-D-ribose 1-diphosphate</name>
        <dbReference type="ChEBI" id="CHEBI:58017"/>
    </ligand>
</feature>
<organism evidence="17 18">
    <name type="scientific">Moraxella porci DSM 25326</name>
    <dbReference type="NCBI Taxonomy" id="573983"/>
    <lineage>
        <taxon>Bacteria</taxon>
        <taxon>Pseudomonadati</taxon>
        <taxon>Pseudomonadota</taxon>
        <taxon>Gammaproteobacteria</taxon>
        <taxon>Moraxellales</taxon>
        <taxon>Moraxellaceae</taxon>
        <taxon>Moraxella</taxon>
    </lineage>
</organism>
<dbReference type="EC" id="2.4.2.9" evidence="3 15"/>